<dbReference type="EMBL" id="CAJJDP010000019">
    <property type="protein sequence ID" value="CAD8146889.1"/>
    <property type="molecule type" value="Genomic_DNA"/>
</dbReference>
<evidence type="ECO:0000313" key="1">
    <source>
        <dbReference type="EMBL" id="CAD8146889.1"/>
    </source>
</evidence>
<evidence type="ECO:0000313" key="2">
    <source>
        <dbReference type="Proteomes" id="UP000683925"/>
    </source>
</evidence>
<protein>
    <submittedName>
        <fullName evidence="1">Uncharacterized protein</fullName>
    </submittedName>
</protein>
<dbReference type="Proteomes" id="UP000683925">
    <property type="component" value="Unassembled WGS sequence"/>
</dbReference>
<name>A0A8S1T5S5_PAROT</name>
<dbReference type="AlphaFoldDB" id="A0A8S1T5S5"/>
<accession>A0A8S1T5S5</accession>
<proteinExistence type="predicted"/>
<gene>
    <name evidence="1" type="ORF">POCTA_138.1.T0190157</name>
</gene>
<sequence>MFSIFSKLQQYQTHFYFLIVGLYPFVDKIKWECYCSANQLKKKIREQRIQKLLQIKSDINMKSTQFRYSFTKFLNSFIVQFQTRGEIVQQGKSIQSHLKTEMKKQQPSEKQQNCLSKCLRICFLFKGKLKFINI</sequence>
<comment type="caution">
    <text evidence="1">The sequence shown here is derived from an EMBL/GenBank/DDBJ whole genome shotgun (WGS) entry which is preliminary data.</text>
</comment>
<reference evidence="1" key="1">
    <citation type="submission" date="2021-01" db="EMBL/GenBank/DDBJ databases">
        <authorList>
            <consortium name="Genoscope - CEA"/>
            <person name="William W."/>
        </authorList>
    </citation>
    <scope>NUCLEOTIDE SEQUENCE</scope>
</reference>
<keyword evidence="2" id="KW-1185">Reference proteome</keyword>
<organism evidence="1 2">
    <name type="scientific">Paramecium octaurelia</name>
    <dbReference type="NCBI Taxonomy" id="43137"/>
    <lineage>
        <taxon>Eukaryota</taxon>
        <taxon>Sar</taxon>
        <taxon>Alveolata</taxon>
        <taxon>Ciliophora</taxon>
        <taxon>Intramacronucleata</taxon>
        <taxon>Oligohymenophorea</taxon>
        <taxon>Peniculida</taxon>
        <taxon>Parameciidae</taxon>
        <taxon>Paramecium</taxon>
    </lineage>
</organism>